<evidence type="ECO:0000313" key="5">
    <source>
        <dbReference type="Proteomes" id="UP001327560"/>
    </source>
</evidence>
<feature type="region of interest" description="Disordered" evidence="2">
    <location>
        <begin position="1"/>
        <end position="21"/>
    </location>
</feature>
<feature type="region of interest" description="Disordered" evidence="2">
    <location>
        <begin position="134"/>
        <end position="158"/>
    </location>
</feature>
<organism evidence="4 5">
    <name type="scientific">Canna indica</name>
    <name type="common">Indian-shot</name>
    <dbReference type="NCBI Taxonomy" id="4628"/>
    <lineage>
        <taxon>Eukaryota</taxon>
        <taxon>Viridiplantae</taxon>
        <taxon>Streptophyta</taxon>
        <taxon>Embryophyta</taxon>
        <taxon>Tracheophyta</taxon>
        <taxon>Spermatophyta</taxon>
        <taxon>Magnoliopsida</taxon>
        <taxon>Liliopsida</taxon>
        <taxon>Zingiberales</taxon>
        <taxon>Cannaceae</taxon>
        <taxon>Canna</taxon>
    </lineage>
</organism>
<dbReference type="Pfam" id="PF03195">
    <property type="entry name" value="LOB"/>
    <property type="match status" value="1"/>
</dbReference>
<dbReference type="InterPro" id="IPR004883">
    <property type="entry name" value="LOB"/>
</dbReference>
<sequence length="269" mass="30208">MPMSTQHEKMTTTKSGGGGGTHNKACAACKFQRRRCADNCPLAAFFPADQTKQFENCHRLFGVSNITKTLRALDPPLKAEAMSAMKYEAEARDRDPVYGCVGYIIFLQQQVQEAERELKAIRDQLEVLRRHKENLRRQQQQQHMQLPSSSSSSSTGASAHVIESDTSYMFDKMSIVDKEQYWAHHSHITAGDSIVPVASAGMQVPFAEVQHEYDEMLPLFYNLEETYESSLEDTLQSDINQVPQNELRKVAACHALSGGAKKEDEFSSL</sequence>
<dbReference type="AlphaFoldDB" id="A0AAQ3JMM9"/>
<evidence type="ECO:0000259" key="3">
    <source>
        <dbReference type="PROSITE" id="PS50891"/>
    </source>
</evidence>
<evidence type="ECO:0000313" key="4">
    <source>
        <dbReference type="EMBL" id="WOK91805.1"/>
    </source>
</evidence>
<accession>A0AAQ3JMM9</accession>
<evidence type="ECO:0000256" key="2">
    <source>
        <dbReference type="SAM" id="MobiDB-lite"/>
    </source>
</evidence>
<dbReference type="PANTHER" id="PTHR31301">
    <property type="entry name" value="LOB DOMAIN-CONTAINING PROTEIN 4-RELATED"/>
    <property type="match status" value="1"/>
</dbReference>
<feature type="domain" description="LOB" evidence="3">
    <location>
        <begin position="24"/>
        <end position="125"/>
    </location>
</feature>
<dbReference type="Proteomes" id="UP001327560">
    <property type="component" value="Chromosome 1"/>
</dbReference>
<dbReference type="PANTHER" id="PTHR31301:SF21">
    <property type="entry name" value="LOB DOMAIN-CONTAINING PROTEIN 27-RELATED"/>
    <property type="match status" value="1"/>
</dbReference>
<reference evidence="4 5" key="1">
    <citation type="submission" date="2023-10" db="EMBL/GenBank/DDBJ databases">
        <title>Chromosome-scale genome assembly provides insights into flower coloration mechanisms of Canna indica.</title>
        <authorList>
            <person name="Li C."/>
        </authorList>
    </citation>
    <scope>NUCLEOTIDE SEQUENCE [LARGE SCALE GENOMIC DNA]</scope>
    <source>
        <tissue evidence="4">Flower</tissue>
    </source>
</reference>
<comment type="similarity">
    <text evidence="1">Belongs to the LOB domain-containing protein family.</text>
</comment>
<name>A0AAQ3JMM9_9LILI</name>
<dbReference type="EMBL" id="CP136890">
    <property type="protein sequence ID" value="WOK91805.1"/>
    <property type="molecule type" value="Genomic_DNA"/>
</dbReference>
<protein>
    <recommendedName>
        <fullName evidence="3">LOB domain-containing protein</fullName>
    </recommendedName>
</protein>
<evidence type="ECO:0000256" key="1">
    <source>
        <dbReference type="ARBA" id="ARBA00005474"/>
    </source>
</evidence>
<proteinExistence type="inferred from homology"/>
<feature type="compositionally biased region" description="Low complexity" evidence="2">
    <location>
        <begin position="138"/>
        <end position="154"/>
    </location>
</feature>
<keyword evidence="5" id="KW-1185">Reference proteome</keyword>
<gene>
    <name evidence="4" type="ORF">Cni_G00496</name>
</gene>
<feature type="compositionally biased region" description="Basic and acidic residues" evidence="2">
    <location>
        <begin position="1"/>
        <end position="11"/>
    </location>
</feature>
<dbReference type="PROSITE" id="PS50891">
    <property type="entry name" value="LOB"/>
    <property type="match status" value="1"/>
</dbReference>